<dbReference type="PANTHER" id="PTHR24209:SF7">
    <property type="entry name" value="PROTEIN DA1-RELATED 2"/>
    <property type="match status" value="1"/>
</dbReference>
<keyword evidence="1 3" id="KW-0479">Metal-binding</keyword>
<keyword evidence="3" id="KW-0440">LIM domain</keyword>
<sequence length="506" mass="56727">MSKQNNWNDQDEAFFGETVAKIPSRGGTGSRSRPSQAASKPSTSKTFSSDEELAKKLQEQYLNEQNESNGRRDQEDEDAALARKIQNEEIQRGNRVTPTPQNPMTSFPGNRRNIQPTSSSTGIVPRCSNCNQRVFMPVTALGNYYHRDCFKCVACHDNIRENERFAYMTTDDGIKHPMHKSCYAELYGIKCKICASTIESDHTGRVSYLKHPFFDDEYMCPKHSQDSYRKCTGCFRFEPIARSFADLNDDNRCVCDACLRTVIVDSDDAKPLWNKVLSFLEHGLKLPLFKEMREIPILIVGHDALNAQMASSSTGHGLGDSTQIMTRGLCLSEHQRGLNFLLPHMRFDRKRSSFLPSNTESNGYTYFTIPDANSSNPNSNVTAILCLSGLPSDLTASILAHEATHAWLKLHPHFDIAKPIPPQVEEGCCQLVAMLFLTDGLGCTSATQVDGGPSDLKLRQYFKFSIETARDDVYGEGYRRAARAYAEIGIEALLSHVVHYQDFPSI</sequence>
<keyword evidence="2 3" id="KW-0862">Zinc</keyword>
<evidence type="ECO:0000256" key="4">
    <source>
        <dbReference type="SAM" id="MobiDB-lite"/>
    </source>
</evidence>
<dbReference type="EMBL" id="BLLK01000022">
    <property type="protein sequence ID" value="GFH45732.1"/>
    <property type="molecule type" value="Genomic_DNA"/>
</dbReference>
<evidence type="ECO:0000313" key="7">
    <source>
        <dbReference type="Proteomes" id="UP001054902"/>
    </source>
</evidence>
<dbReference type="CDD" id="cd08368">
    <property type="entry name" value="LIM"/>
    <property type="match status" value="1"/>
</dbReference>
<feature type="compositionally biased region" description="Polar residues" evidence="4">
    <location>
        <begin position="34"/>
        <end position="47"/>
    </location>
</feature>
<gene>
    <name evidence="6" type="ORF">CTEN210_02206</name>
</gene>
<dbReference type="InterPro" id="IPR001781">
    <property type="entry name" value="Znf_LIM"/>
</dbReference>
<comment type="caution">
    <text evidence="6">The sequence shown here is derived from an EMBL/GenBank/DDBJ whole genome shotgun (WGS) entry which is preliminary data.</text>
</comment>
<proteinExistence type="predicted"/>
<evidence type="ECO:0000256" key="1">
    <source>
        <dbReference type="ARBA" id="ARBA00022723"/>
    </source>
</evidence>
<dbReference type="Proteomes" id="UP001054902">
    <property type="component" value="Unassembled WGS sequence"/>
</dbReference>
<feature type="compositionally biased region" description="Polar residues" evidence="4">
    <location>
        <begin position="94"/>
        <end position="122"/>
    </location>
</feature>
<evidence type="ECO:0000259" key="5">
    <source>
        <dbReference type="PROSITE" id="PS50023"/>
    </source>
</evidence>
<dbReference type="Pfam" id="PF12315">
    <property type="entry name" value="DA1-like"/>
    <property type="match status" value="1"/>
</dbReference>
<organism evidence="6 7">
    <name type="scientific">Chaetoceros tenuissimus</name>
    <dbReference type="NCBI Taxonomy" id="426638"/>
    <lineage>
        <taxon>Eukaryota</taxon>
        <taxon>Sar</taxon>
        <taxon>Stramenopiles</taxon>
        <taxon>Ochrophyta</taxon>
        <taxon>Bacillariophyta</taxon>
        <taxon>Coscinodiscophyceae</taxon>
        <taxon>Chaetocerotophycidae</taxon>
        <taxon>Chaetocerotales</taxon>
        <taxon>Chaetocerotaceae</taxon>
        <taxon>Chaetoceros</taxon>
    </lineage>
</organism>
<dbReference type="SMART" id="SM00132">
    <property type="entry name" value="LIM"/>
    <property type="match status" value="1"/>
</dbReference>
<feature type="region of interest" description="Disordered" evidence="4">
    <location>
        <begin position="1"/>
        <end position="122"/>
    </location>
</feature>
<dbReference type="PROSITE" id="PS50023">
    <property type="entry name" value="LIM_DOMAIN_2"/>
    <property type="match status" value="1"/>
</dbReference>
<dbReference type="PANTHER" id="PTHR24209">
    <property type="entry name" value="PROTEIN DA1-RELATED 2"/>
    <property type="match status" value="1"/>
</dbReference>
<feature type="domain" description="LIM zinc-binding" evidence="5">
    <location>
        <begin position="125"/>
        <end position="189"/>
    </location>
</feature>
<reference evidence="6 7" key="1">
    <citation type="journal article" date="2021" name="Sci. Rep.">
        <title>The genome of the diatom Chaetoceros tenuissimus carries an ancient integrated fragment of an extant virus.</title>
        <authorList>
            <person name="Hongo Y."/>
            <person name="Kimura K."/>
            <person name="Takaki Y."/>
            <person name="Yoshida Y."/>
            <person name="Baba S."/>
            <person name="Kobayashi G."/>
            <person name="Nagasaki K."/>
            <person name="Hano T."/>
            <person name="Tomaru Y."/>
        </authorList>
    </citation>
    <scope>NUCLEOTIDE SEQUENCE [LARGE SCALE GENOMIC DNA]</scope>
    <source>
        <strain evidence="6 7">NIES-3715</strain>
    </source>
</reference>
<protein>
    <recommendedName>
        <fullName evidence="5">LIM zinc-binding domain-containing protein</fullName>
    </recommendedName>
</protein>
<name>A0AAD3CGL2_9STRA</name>
<accession>A0AAD3CGL2</accession>
<dbReference type="Pfam" id="PF00412">
    <property type="entry name" value="LIM"/>
    <property type="match status" value="1"/>
</dbReference>
<keyword evidence="7" id="KW-1185">Reference proteome</keyword>
<dbReference type="InterPro" id="IPR045218">
    <property type="entry name" value="DA1-like"/>
</dbReference>
<evidence type="ECO:0000256" key="2">
    <source>
        <dbReference type="ARBA" id="ARBA00022833"/>
    </source>
</evidence>
<evidence type="ECO:0000313" key="6">
    <source>
        <dbReference type="EMBL" id="GFH45732.1"/>
    </source>
</evidence>
<dbReference type="GO" id="GO:0046872">
    <property type="term" value="F:metal ion binding"/>
    <property type="evidence" value="ECO:0007669"/>
    <property type="project" value="UniProtKB-KW"/>
</dbReference>
<evidence type="ECO:0000256" key="3">
    <source>
        <dbReference type="PROSITE-ProRule" id="PRU00125"/>
    </source>
</evidence>
<dbReference type="Gene3D" id="2.10.110.10">
    <property type="entry name" value="Cysteine Rich Protein"/>
    <property type="match status" value="1"/>
</dbReference>
<dbReference type="InterPro" id="IPR022087">
    <property type="entry name" value="DA1-like_dom"/>
</dbReference>
<dbReference type="AlphaFoldDB" id="A0AAD3CGL2"/>